<gene>
    <name evidence="2" type="ORF">GTZ99_12665</name>
</gene>
<feature type="compositionally biased region" description="Basic and acidic residues" evidence="1">
    <location>
        <begin position="1"/>
        <end position="10"/>
    </location>
</feature>
<name>A0ABW9XFT7_9SPHN</name>
<feature type="compositionally biased region" description="Pro residues" evidence="1">
    <location>
        <begin position="15"/>
        <end position="25"/>
    </location>
</feature>
<dbReference type="RefSeq" id="WP_161719452.1">
    <property type="nucleotide sequence ID" value="NZ_JAAAPO010000005.1"/>
</dbReference>
<feature type="region of interest" description="Disordered" evidence="1">
    <location>
        <begin position="1"/>
        <end position="32"/>
    </location>
</feature>
<evidence type="ECO:0000313" key="2">
    <source>
        <dbReference type="EMBL" id="NBC37404.1"/>
    </source>
</evidence>
<sequence>MARPEQRHGGDAVSTPPPRKNPAFPPQSRAHGQALACNAATADFLDVRAGLSKGGQKGPRRTILCEGAYAGKIVIVPTTNFVLKWESDTIGQHKFDENLCEAEASGGAKNQLPRQIVKRLAEALEKSGVDIVPRIQFSTRGEGGKGAHGGPLGALIGILLSPKGHELIEPSPRGVTTDKNTAQDA</sequence>
<dbReference type="Proteomes" id="UP000753724">
    <property type="component" value="Unassembled WGS sequence"/>
</dbReference>
<keyword evidence="3" id="KW-1185">Reference proteome</keyword>
<comment type="caution">
    <text evidence="2">The sequence shown here is derived from an EMBL/GenBank/DDBJ whole genome shotgun (WGS) entry which is preliminary data.</text>
</comment>
<proteinExistence type="predicted"/>
<reference evidence="3" key="1">
    <citation type="submission" date="2020-01" db="EMBL/GenBank/DDBJ databases">
        <title>Sphingomonas sp. strain CSW-10.</title>
        <authorList>
            <person name="Chen W.-M."/>
        </authorList>
    </citation>
    <scope>NUCLEOTIDE SEQUENCE [LARGE SCALE GENOMIC DNA]</scope>
    <source>
        <strain evidence="3">FSY-8</strain>
    </source>
</reference>
<accession>A0ABW9XFT7</accession>
<protein>
    <submittedName>
        <fullName evidence="2">Uncharacterized protein</fullName>
    </submittedName>
</protein>
<evidence type="ECO:0000256" key="1">
    <source>
        <dbReference type="SAM" id="MobiDB-lite"/>
    </source>
</evidence>
<organism evidence="2 3">
    <name type="scientific">Novosphingobium ovatum</name>
    <dbReference type="NCBI Taxonomy" id="1908523"/>
    <lineage>
        <taxon>Bacteria</taxon>
        <taxon>Pseudomonadati</taxon>
        <taxon>Pseudomonadota</taxon>
        <taxon>Alphaproteobacteria</taxon>
        <taxon>Sphingomonadales</taxon>
        <taxon>Sphingomonadaceae</taxon>
        <taxon>Novosphingobium</taxon>
    </lineage>
</organism>
<dbReference type="EMBL" id="JAAAPO010000005">
    <property type="protein sequence ID" value="NBC37404.1"/>
    <property type="molecule type" value="Genomic_DNA"/>
</dbReference>
<evidence type="ECO:0000313" key="3">
    <source>
        <dbReference type="Proteomes" id="UP000753724"/>
    </source>
</evidence>